<name>A0A2K4WJS7_9PSED</name>
<organism evidence="1 2">
    <name type="scientific">Pseudomonas syringae group genomosp. 3</name>
    <dbReference type="NCBI Taxonomy" id="251701"/>
    <lineage>
        <taxon>Bacteria</taxon>
        <taxon>Pseudomonadati</taxon>
        <taxon>Pseudomonadota</taxon>
        <taxon>Gammaproteobacteria</taxon>
        <taxon>Pseudomonadales</taxon>
        <taxon>Pseudomonadaceae</taxon>
        <taxon>Pseudomonas</taxon>
    </lineage>
</organism>
<protein>
    <submittedName>
        <fullName evidence="1">Uncharacterized protein</fullName>
    </submittedName>
</protein>
<proteinExistence type="predicted"/>
<dbReference type="Proteomes" id="UP000238093">
    <property type="component" value="Chromosome I"/>
</dbReference>
<dbReference type="EMBL" id="LT963408">
    <property type="protein sequence ID" value="SOS36155.1"/>
    <property type="molecule type" value="Genomic_DNA"/>
</dbReference>
<gene>
    <name evidence="1" type="ORF">CFBP6411_04798</name>
</gene>
<reference evidence="1 2" key="1">
    <citation type="submission" date="2017-11" db="EMBL/GenBank/DDBJ databases">
        <authorList>
            <person name="Han C.G."/>
        </authorList>
    </citation>
    <scope>NUCLEOTIDE SEQUENCE [LARGE SCALE GENOMIC DNA]</scope>
    <source>
        <strain evidence="1">CFBP6411</strain>
    </source>
</reference>
<dbReference type="AlphaFoldDB" id="A0A2K4WJS7"/>
<accession>A0A2K4WJS7</accession>
<evidence type="ECO:0000313" key="2">
    <source>
        <dbReference type="Proteomes" id="UP000238093"/>
    </source>
</evidence>
<evidence type="ECO:0000313" key="1">
    <source>
        <dbReference type="EMBL" id="SOS36155.1"/>
    </source>
</evidence>
<sequence>MRVRQVIRATQPLRDYLRDQDDDAWRYLFIACSRGLTHPTKMVATNWNSGTLATRYQHLVDEFSPYLKRPREEVEDYICRISITSLRATRAVLVYIESNSITDTAKALGHSDVSLDLLERYLPEPILAFFQTRWIRVFQRGIICMAMKDSKYLLKVSNFQTMDELHTFLENNALKDIPESMRDPEALKNPKLSRSSPQDKEAADRVVISLDVGVLTALLSIEEAVRMSTRRDEINAKALYWAKLTSLLVNDIADGNEFDLQDYLATARTQVDAAQMEAIIYATAA</sequence>